<dbReference type="Gene3D" id="3.40.50.2300">
    <property type="match status" value="1"/>
</dbReference>
<dbReference type="SMART" id="SM00862">
    <property type="entry name" value="Trans_reg_C"/>
    <property type="match status" value="1"/>
</dbReference>
<keyword evidence="2" id="KW-0597">Phosphoprotein</keyword>
<dbReference type="GO" id="GO:0000156">
    <property type="term" value="F:phosphorelay response regulator activity"/>
    <property type="evidence" value="ECO:0007669"/>
    <property type="project" value="TreeGrafter"/>
</dbReference>
<organism evidence="6 7">
    <name type="scientific">Prosthecodimorpha hirschii</name>
    <dbReference type="NCBI Taxonomy" id="665126"/>
    <lineage>
        <taxon>Bacteria</taxon>
        <taxon>Pseudomonadati</taxon>
        <taxon>Pseudomonadota</taxon>
        <taxon>Alphaproteobacteria</taxon>
        <taxon>Hyphomicrobiales</taxon>
        <taxon>Ancalomicrobiaceae</taxon>
        <taxon>Prosthecodimorpha</taxon>
    </lineage>
</organism>
<proteinExistence type="predicted"/>
<feature type="domain" description="Response regulatory" evidence="4">
    <location>
        <begin position="2"/>
        <end position="116"/>
    </location>
</feature>
<dbReference type="GO" id="GO:0005829">
    <property type="term" value="C:cytosol"/>
    <property type="evidence" value="ECO:0007669"/>
    <property type="project" value="TreeGrafter"/>
</dbReference>
<dbReference type="InterPro" id="IPR001789">
    <property type="entry name" value="Sig_transdc_resp-reg_receiver"/>
</dbReference>
<dbReference type="InterPro" id="IPR011006">
    <property type="entry name" value="CheY-like_superfamily"/>
</dbReference>
<evidence type="ECO:0000256" key="1">
    <source>
        <dbReference type="ARBA" id="ARBA00023125"/>
    </source>
</evidence>
<dbReference type="PROSITE" id="PS50110">
    <property type="entry name" value="RESPONSE_REGULATORY"/>
    <property type="match status" value="1"/>
</dbReference>
<gene>
    <name evidence="6" type="ORF">ABB55_06825</name>
</gene>
<dbReference type="RefSeq" id="WP_054358138.1">
    <property type="nucleotide sequence ID" value="NZ_JAPCYQ010000001.1"/>
</dbReference>
<dbReference type="Gene3D" id="1.10.10.10">
    <property type="entry name" value="Winged helix-like DNA-binding domain superfamily/Winged helix DNA-binding domain"/>
    <property type="match status" value="1"/>
</dbReference>
<dbReference type="STRING" id="665126.ABB55_06825"/>
<evidence type="ECO:0000313" key="7">
    <source>
        <dbReference type="Proteomes" id="UP000048984"/>
    </source>
</evidence>
<accession>A0A0P6VIP4</accession>
<evidence type="ECO:0000256" key="2">
    <source>
        <dbReference type="PROSITE-ProRule" id="PRU00169"/>
    </source>
</evidence>
<dbReference type="GO" id="GO:0032993">
    <property type="term" value="C:protein-DNA complex"/>
    <property type="evidence" value="ECO:0007669"/>
    <property type="project" value="TreeGrafter"/>
</dbReference>
<dbReference type="PANTHER" id="PTHR48111">
    <property type="entry name" value="REGULATOR OF RPOS"/>
    <property type="match status" value="1"/>
</dbReference>
<dbReference type="InterPro" id="IPR001867">
    <property type="entry name" value="OmpR/PhoB-type_DNA-bd"/>
</dbReference>
<keyword evidence="1 3" id="KW-0238">DNA-binding</keyword>
<keyword evidence="7" id="KW-1185">Reference proteome</keyword>
<dbReference type="SMART" id="SM00448">
    <property type="entry name" value="REC"/>
    <property type="match status" value="1"/>
</dbReference>
<dbReference type="InterPro" id="IPR036388">
    <property type="entry name" value="WH-like_DNA-bd_sf"/>
</dbReference>
<dbReference type="PANTHER" id="PTHR48111:SF36">
    <property type="entry name" value="TRANSCRIPTIONAL REGULATORY PROTEIN CUTR"/>
    <property type="match status" value="1"/>
</dbReference>
<feature type="DNA-binding region" description="OmpR/PhoB-type" evidence="3">
    <location>
        <begin position="124"/>
        <end position="222"/>
    </location>
</feature>
<dbReference type="Proteomes" id="UP000048984">
    <property type="component" value="Unassembled WGS sequence"/>
</dbReference>
<evidence type="ECO:0000259" key="4">
    <source>
        <dbReference type="PROSITE" id="PS50110"/>
    </source>
</evidence>
<evidence type="ECO:0000256" key="3">
    <source>
        <dbReference type="PROSITE-ProRule" id="PRU01091"/>
    </source>
</evidence>
<dbReference type="Pfam" id="PF00072">
    <property type="entry name" value="Response_reg"/>
    <property type="match status" value="1"/>
</dbReference>
<reference evidence="6 7" key="1">
    <citation type="submission" date="2015-09" db="EMBL/GenBank/DDBJ databases">
        <authorList>
            <person name="Jackson K.R."/>
            <person name="Lunt B.L."/>
            <person name="Fisher J.N.B."/>
            <person name="Gardner A.V."/>
            <person name="Bailey M.E."/>
            <person name="Deus L.M."/>
            <person name="Earl A.S."/>
            <person name="Gibby P.D."/>
            <person name="Hartmann K.A."/>
            <person name="Liu J.E."/>
            <person name="Manci A.M."/>
            <person name="Nielsen D.A."/>
            <person name="Solomon M.B."/>
            <person name="Breakwell D.P."/>
            <person name="Burnett S.H."/>
            <person name="Grose J.H."/>
        </authorList>
    </citation>
    <scope>NUCLEOTIDE SEQUENCE [LARGE SCALE GENOMIC DNA]</scope>
    <source>
        <strain evidence="6 7">16</strain>
    </source>
</reference>
<dbReference type="InterPro" id="IPR039420">
    <property type="entry name" value="WalR-like"/>
</dbReference>
<reference evidence="6 7" key="2">
    <citation type="submission" date="2015-10" db="EMBL/GenBank/DDBJ databases">
        <title>Draft Genome Sequence of Prosthecomicrobium hirschii ATCC 27832.</title>
        <authorList>
            <person name="Daniel J."/>
            <person name="Givan S.A."/>
            <person name="Brun Y.V."/>
            <person name="Brown P.J."/>
        </authorList>
    </citation>
    <scope>NUCLEOTIDE SEQUENCE [LARGE SCALE GENOMIC DNA]</scope>
    <source>
        <strain evidence="6 7">16</strain>
    </source>
</reference>
<evidence type="ECO:0000259" key="5">
    <source>
        <dbReference type="PROSITE" id="PS51755"/>
    </source>
</evidence>
<dbReference type="Gene3D" id="6.10.250.690">
    <property type="match status" value="1"/>
</dbReference>
<dbReference type="Pfam" id="PF00486">
    <property type="entry name" value="Trans_reg_C"/>
    <property type="match status" value="1"/>
</dbReference>
<dbReference type="AlphaFoldDB" id="A0A0P6VIP4"/>
<name>A0A0P6VIP4_9HYPH</name>
<protein>
    <submittedName>
        <fullName evidence="6">Transcriptional regulator</fullName>
    </submittedName>
</protein>
<sequence length="230" mass="24527">MRALLIEDNDRLAAHVAAGLASAGFAVDRAGSSAEADAMLDPAAHDIVLLDLGLPDGDGLAWLKRRRAGGLALPVIAVTARGQLGDRVQGLDSGADDYLVKPFEMAELTARCRALLRRPGATLGTVLTAGAVSLDTAAREARVGGRAIDMPRREIDCLEVLLRRAGQVVPRPALEERLYAFDDEVTPNALEAVISRLRRRLADAGSGLDIHTVRGIGYLAREKAPRREGR</sequence>
<comment type="caution">
    <text evidence="6">The sequence shown here is derived from an EMBL/GenBank/DDBJ whole genome shotgun (WGS) entry which is preliminary data.</text>
</comment>
<dbReference type="CDD" id="cd00383">
    <property type="entry name" value="trans_reg_C"/>
    <property type="match status" value="1"/>
</dbReference>
<feature type="domain" description="OmpR/PhoB-type" evidence="5">
    <location>
        <begin position="124"/>
        <end position="222"/>
    </location>
</feature>
<dbReference type="GO" id="GO:0006355">
    <property type="term" value="P:regulation of DNA-templated transcription"/>
    <property type="evidence" value="ECO:0007669"/>
    <property type="project" value="InterPro"/>
</dbReference>
<dbReference type="SUPFAM" id="SSF52172">
    <property type="entry name" value="CheY-like"/>
    <property type="match status" value="1"/>
</dbReference>
<evidence type="ECO:0000313" key="6">
    <source>
        <dbReference type="EMBL" id="KPL51975.1"/>
    </source>
</evidence>
<dbReference type="EMBL" id="LJYW01000001">
    <property type="protein sequence ID" value="KPL51975.1"/>
    <property type="molecule type" value="Genomic_DNA"/>
</dbReference>
<feature type="modified residue" description="4-aspartylphosphate" evidence="2">
    <location>
        <position position="51"/>
    </location>
</feature>
<dbReference type="GO" id="GO:0000976">
    <property type="term" value="F:transcription cis-regulatory region binding"/>
    <property type="evidence" value="ECO:0007669"/>
    <property type="project" value="TreeGrafter"/>
</dbReference>
<dbReference type="PROSITE" id="PS51755">
    <property type="entry name" value="OMPR_PHOB"/>
    <property type="match status" value="1"/>
</dbReference>